<dbReference type="InterPro" id="IPR050469">
    <property type="entry name" value="Diguanylate_Cyclase"/>
</dbReference>
<keyword evidence="3" id="KW-0812">Transmembrane</keyword>
<dbReference type="CDD" id="cd01949">
    <property type="entry name" value="GGDEF"/>
    <property type="match status" value="1"/>
</dbReference>
<evidence type="ECO:0000313" key="6">
    <source>
        <dbReference type="Proteomes" id="UP000094795"/>
    </source>
</evidence>
<proteinExistence type="predicted"/>
<feature type="transmembrane region" description="Helical" evidence="3">
    <location>
        <begin position="41"/>
        <end position="64"/>
    </location>
</feature>
<dbReference type="RefSeq" id="WP_066176078.1">
    <property type="nucleotide sequence ID" value="NZ_LQZT01000005.1"/>
</dbReference>
<feature type="domain" description="GGDEF" evidence="4">
    <location>
        <begin position="133"/>
        <end position="265"/>
    </location>
</feature>
<sequence length="285" mass="30527">MNWIDTIVAGAQNWIIRQLTLGEFESPLQVWRKATLMACKIAVLAYAIDISSQALLAQVGLLPYTLMDGFITATMLTPAIAFSVAVVAYAVIGFAIYDLSVSRAELELLSRTDVLSGLANRRSFLEQFEACDRDKVLMVVDIDRFKFVNDRYGHAAGDEVIVKVGATLSSVFAGRGVCGRIGGEEFAVFSAELGFAEFTALGELARIRIAGLKVSIDAAAINATISGGVTRALPGQSFRETFSRADKALYAAKALGRDRIELCYDTGSVPEREVVAAAAPRASAG</sequence>
<dbReference type="OrthoDB" id="9812260at2"/>
<keyword evidence="6" id="KW-1185">Reference proteome</keyword>
<dbReference type="EMBL" id="LQZT01000005">
    <property type="protein sequence ID" value="OCW58576.1"/>
    <property type="molecule type" value="Genomic_DNA"/>
</dbReference>
<dbReference type="InterPro" id="IPR029787">
    <property type="entry name" value="Nucleotide_cyclase"/>
</dbReference>
<dbReference type="SUPFAM" id="SSF55073">
    <property type="entry name" value="Nucleotide cyclase"/>
    <property type="match status" value="1"/>
</dbReference>
<dbReference type="GO" id="GO:0052621">
    <property type="term" value="F:diguanylate cyclase activity"/>
    <property type="evidence" value="ECO:0007669"/>
    <property type="project" value="UniProtKB-EC"/>
</dbReference>
<dbReference type="STRING" id="1480615.AWJ14_05370"/>
<dbReference type="InterPro" id="IPR043128">
    <property type="entry name" value="Rev_trsase/Diguanyl_cyclase"/>
</dbReference>
<evidence type="ECO:0000259" key="4">
    <source>
        <dbReference type="PROSITE" id="PS50887"/>
    </source>
</evidence>
<dbReference type="AlphaFoldDB" id="A0A1C1YYU0"/>
<feature type="transmembrane region" description="Helical" evidence="3">
    <location>
        <begin position="70"/>
        <end position="97"/>
    </location>
</feature>
<reference evidence="5 6" key="1">
    <citation type="submission" date="2015-12" db="EMBL/GenBank/DDBJ databases">
        <authorList>
            <person name="Shamseldin A."/>
            <person name="Moawad H."/>
            <person name="Abd El-Rahim W.M."/>
            <person name="Sadowsky M.J."/>
        </authorList>
    </citation>
    <scope>NUCLEOTIDE SEQUENCE [LARGE SCALE GENOMIC DNA]</scope>
    <source>
        <strain evidence="5 6">JC234</strain>
    </source>
</reference>
<evidence type="ECO:0000256" key="3">
    <source>
        <dbReference type="SAM" id="Phobius"/>
    </source>
</evidence>
<dbReference type="EC" id="2.7.7.65" evidence="1"/>
<dbReference type="SMART" id="SM00267">
    <property type="entry name" value="GGDEF"/>
    <property type="match status" value="1"/>
</dbReference>
<dbReference type="InterPro" id="IPR000160">
    <property type="entry name" value="GGDEF_dom"/>
</dbReference>
<dbReference type="NCBIfam" id="TIGR00254">
    <property type="entry name" value="GGDEF"/>
    <property type="match status" value="1"/>
</dbReference>
<comment type="catalytic activity">
    <reaction evidence="2">
        <text>2 GTP = 3',3'-c-di-GMP + 2 diphosphate</text>
        <dbReference type="Rhea" id="RHEA:24898"/>
        <dbReference type="ChEBI" id="CHEBI:33019"/>
        <dbReference type="ChEBI" id="CHEBI:37565"/>
        <dbReference type="ChEBI" id="CHEBI:58805"/>
        <dbReference type="EC" id="2.7.7.65"/>
    </reaction>
</comment>
<evidence type="ECO:0000256" key="2">
    <source>
        <dbReference type="ARBA" id="ARBA00034247"/>
    </source>
</evidence>
<gene>
    <name evidence="5" type="ORF">AWJ14_05370</name>
</gene>
<dbReference type="Pfam" id="PF00990">
    <property type="entry name" value="GGDEF"/>
    <property type="match status" value="1"/>
</dbReference>
<organism evidence="5 6">
    <name type="scientific">Hoeflea olei</name>
    <dbReference type="NCBI Taxonomy" id="1480615"/>
    <lineage>
        <taxon>Bacteria</taxon>
        <taxon>Pseudomonadati</taxon>
        <taxon>Pseudomonadota</taxon>
        <taxon>Alphaproteobacteria</taxon>
        <taxon>Hyphomicrobiales</taxon>
        <taxon>Rhizobiaceae</taxon>
        <taxon>Hoeflea</taxon>
    </lineage>
</organism>
<keyword evidence="3" id="KW-0472">Membrane</keyword>
<name>A0A1C1YYU0_9HYPH</name>
<accession>A0A1C1YYU0</accession>
<dbReference type="Proteomes" id="UP000094795">
    <property type="component" value="Unassembled WGS sequence"/>
</dbReference>
<dbReference type="Gene3D" id="3.30.70.270">
    <property type="match status" value="1"/>
</dbReference>
<comment type="caution">
    <text evidence="5">The sequence shown here is derived from an EMBL/GenBank/DDBJ whole genome shotgun (WGS) entry which is preliminary data.</text>
</comment>
<dbReference type="PANTHER" id="PTHR45138:SF9">
    <property type="entry name" value="DIGUANYLATE CYCLASE DGCM-RELATED"/>
    <property type="match status" value="1"/>
</dbReference>
<keyword evidence="3" id="KW-1133">Transmembrane helix</keyword>
<dbReference type="PROSITE" id="PS50887">
    <property type="entry name" value="GGDEF"/>
    <property type="match status" value="1"/>
</dbReference>
<evidence type="ECO:0000256" key="1">
    <source>
        <dbReference type="ARBA" id="ARBA00012528"/>
    </source>
</evidence>
<dbReference type="PANTHER" id="PTHR45138">
    <property type="entry name" value="REGULATORY COMPONENTS OF SENSORY TRANSDUCTION SYSTEM"/>
    <property type="match status" value="1"/>
</dbReference>
<evidence type="ECO:0000313" key="5">
    <source>
        <dbReference type="EMBL" id="OCW58576.1"/>
    </source>
</evidence>
<protein>
    <recommendedName>
        <fullName evidence="1">diguanylate cyclase</fullName>
        <ecNumber evidence="1">2.7.7.65</ecNumber>
    </recommendedName>
</protein>